<dbReference type="STRING" id="393921.HQ45_01500"/>
<dbReference type="Proteomes" id="UP000249300">
    <property type="component" value="Chromosome 1"/>
</dbReference>
<dbReference type="EMBL" id="JQJC01000012">
    <property type="protein sequence ID" value="KGN94986.1"/>
    <property type="molecule type" value="Genomic_DNA"/>
</dbReference>
<dbReference type="AlphaFoldDB" id="A0A0A2FV30"/>
<name>A0A0A2FV30_9PORP</name>
<reference evidence="5 7" key="1">
    <citation type="submission" date="2014-08" db="EMBL/GenBank/DDBJ databases">
        <title>Porphyromonas crevioricanis strain:COT-253_OH1447 Genome sequencing.</title>
        <authorList>
            <person name="Wallis C."/>
            <person name="Deusch O."/>
            <person name="O'Flynn C."/>
            <person name="Davis I."/>
            <person name="Jospin G."/>
            <person name="Darling A.E."/>
            <person name="Coil D.A."/>
            <person name="Alexiev A."/>
            <person name="Horsfall A."/>
            <person name="Kirkwood N."/>
            <person name="Harris S."/>
            <person name="Eisen J.A."/>
        </authorList>
    </citation>
    <scope>NUCLEOTIDE SEQUENCE [LARGE SCALE GENOMIC DNA]</scope>
    <source>
        <strain evidence="7">COT-253 OH1447</strain>
        <strain evidence="5">COT-253_OH1447</strain>
    </source>
</reference>
<dbReference type="RefSeq" id="WP_036887442.1">
    <property type="nucleotide sequence ID" value="NZ_FUXH01000001.1"/>
</dbReference>
<dbReference type="Proteomes" id="UP000030136">
    <property type="component" value="Unassembled WGS sequence"/>
</dbReference>
<dbReference type="GO" id="GO:0006654">
    <property type="term" value="P:phosphatidic acid biosynthetic process"/>
    <property type="evidence" value="ECO:0007669"/>
    <property type="project" value="TreeGrafter"/>
</dbReference>
<evidence type="ECO:0000313" key="6">
    <source>
        <dbReference type="EMBL" id="SQH73209.1"/>
    </source>
</evidence>
<dbReference type="OrthoDB" id="9796839at2"/>
<gene>
    <name evidence="5" type="ORF">HQ38_04110</name>
    <name evidence="6" type="ORF">NCTC12858_01054</name>
</gene>
<proteinExistence type="predicted"/>
<dbReference type="eggNOG" id="COG0204">
    <property type="taxonomic scope" value="Bacteria"/>
</dbReference>
<dbReference type="PANTHER" id="PTHR10434:SF9">
    <property type="entry name" value="PHOSPHOLIPID_GLYCEROL ACYLTRANSFERASE DOMAIN-CONTAINING PROTEIN"/>
    <property type="match status" value="1"/>
</dbReference>
<evidence type="ECO:0000256" key="2">
    <source>
        <dbReference type="ARBA" id="ARBA00022679"/>
    </source>
</evidence>
<dbReference type="Pfam" id="PF01553">
    <property type="entry name" value="Acyltransferase"/>
    <property type="match status" value="1"/>
</dbReference>
<accession>A0A0A2FV30</accession>
<dbReference type="EMBL" id="LS483447">
    <property type="protein sequence ID" value="SQH73209.1"/>
    <property type="molecule type" value="Genomic_DNA"/>
</dbReference>
<evidence type="ECO:0000259" key="4">
    <source>
        <dbReference type="SMART" id="SM00563"/>
    </source>
</evidence>
<evidence type="ECO:0000313" key="7">
    <source>
        <dbReference type="Proteomes" id="UP000030136"/>
    </source>
</evidence>
<feature type="domain" description="Phospholipid/glycerol acyltransferase" evidence="4">
    <location>
        <begin position="29"/>
        <end position="141"/>
    </location>
</feature>
<protein>
    <submittedName>
        <fullName evidence="5 6">Acyltransferase</fullName>
    </submittedName>
</protein>
<dbReference type="SMART" id="SM00563">
    <property type="entry name" value="PlsC"/>
    <property type="match status" value="1"/>
</dbReference>
<organism evidence="5 7">
    <name type="scientific">Porphyromonas crevioricanis</name>
    <dbReference type="NCBI Taxonomy" id="393921"/>
    <lineage>
        <taxon>Bacteria</taxon>
        <taxon>Pseudomonadati</taxon>
        <taxon>Bacteroidota</taxon>
        <taxon>Bacteroidia</taxon>
        <taxon>Bacteroidales</taxon>
        <taxon>Porphyromonadaceae</taxon>
        <taxon>Porphyromonas</taxon>
    </lineage>
</organism>
<reference evidence="6 8" key="2">
    <citation type="submission" date="2018-06" db="EMBL/GenBank/DDBJ databases">
        <authorList>
            <consortium name="Pathogen Informatics"/>
            <person name="Doyle S."/>
        </authorList>
    </citation>
    <scope>NUCLEOTIDE SEQUENCE [LARGE SCALE GENOMIC DNA]</scope>
    <source>
        <strain evidence="6 8">NCTC12858</strain>
    </source>
</reference>
<keyword evidence="8" id="KW-1185">Reference proteome</keyword>
<dbReference type="InterPro" id="IPR002123">
    <property type="entry name" value="Plipid/glycerol_acylTrfase"/>
</dbReference>
<evidence type="ECO:0000256" key="3">
    <source>
        <dbReference type="ARBA" id="ARBA00023315"/>
    </source>
</evidence>
<evidence type="ECO:0000313" key="5">
    <source>
        <dbReference type="EMBL" id="KGN94986.1"/>
    </source>
</evidence>
<dbReference type="SUPFAM" id="SSF69593">
    <property type="entry name" value="Glycerol-3-phosphate (1)-acyltransferase"/>
    <property type="match status" value="1"/>
</dbReference>
<keyword evidence="3 5" id="KW-0012">Acyltransferase</keyword>
<dbReference type="CDD" id="cd07988">
    <property type="entry name" value="LPLAT_ABO13168-like"/>
    <property type="match status" value="1"/>
</dbReference>
<comment type="pathway">
    <text evidence="1">Lipid metabolism.</text>
</comment>
<evidence type="ECO:0000313" key="8">
    <source>
        <dbReference type="Proteomes" id="UP000249300"/>
    </source>
</evidence>
<evidence type="ECO:0000256" key="1">
    <source>
        <dbReference type="ARBA" id="ARBA00005189"/>
    </source>
</evidence>
<keyword evidence="2 6" id="KW-0808">Transferase</keyword>
<dbReference type="PANTHER" id="PTHR10434">
    <property type="entry name" value="1-ACYL-SN-GLYCEROL-3-PHOSPHATE ACYLTRANSFERASE"/>
    <property type="match status" value="1"/>
</dbReference>
<sequence>MNKKSIARSILRRWGWKIIDPPSEPQKSVICVAPHTSNYDFILGKLYYWAIGRKAGFLMKKEWFFFPLGLVFRSMGGIPINRSKRSSTVEQMRIFFSGEGQRHVAITPEGTRKANDRWKTGFLRIAQGAGVPVQLAVIDYRRKELGIFEIYQPTGDIEADLLYISSRYSAEQARKPEQFASNCTK</sequence>
<dbReference type="KEGG" id="pcre:NCTC12858_01054"/>
<dbReference type="GO" id="GO:0003841">
    <property type="term" value="F:1-acylglycerol-3-phosphate O-acyltransferase activity"/>
    <property type="evidence" value="ECO:0007669"/>
    <property type="project" value="TreeGrafter"/>
</dbReference>